<gene>
    <name evidence="2" type="ORF">AVDCRST_MAG49-1709</name>
</gene>
<reference evidence="2" key="1">
    <citation type="submission" date="2020-02" db="EMBL/GenBank/DDBJ databases">
        <authorList>
            <person name="Meier V. D."/>
        </authorList>
    </citation>
    <scope>NUCLEOTIDE SEQUENCE</scope>
    <source>
        <strain evidence="2">AVDCRST_MAG49</strain>
    </source>
</reference>
<feature type="region of interest" description="Disordered" evidence="1">
    <location>
        <begin position="1"/>
        <end position="145"/>
    </location>
</feature>
<protein>
    <submittedName>
        <fullName evidence="2">Uncharacterized protein</fullName>
    </submittedName>
</protein>
<evidence type="ECO:0000256" key="1">
    <source>
        <dbReference type="SAM" id="MobiDB-lite"/>
    </source>
</evidence>
<feature type="compositionally biased region" description="Basic residues" evidence="1">
    <location>
        <begin position="33"/>
        <end position="45"/>
    </location>
</feature>
<feature type="non-terminal residue" evidence="2">
    <location>
        <position position="145"/>
    </location>
</feature>
<dbReference type="AlphaFoldDB" id="A0A6J4UK58"/>
<proteinExistence type="predicted"/>
<feature type="non-terminal residue" evidence="2">
    <location>
        <position position="1"/>
    </location>
</feature>
<organism evidence="2">
    <name type="scientific">uncultured Thermomicrobiales bacterium</name>
    <dbReference type="NCBI Taxonomy" id="1645740"/>
    <lineage>
        <taxon>Bacteria</taxon>
        <taxon>Pseudomonadati</taxon>
        <taxon>Thermomicrobiota</taxon>
        <taxon>Thermomicrobia</taxon>
        <taxon>Thermomicrobiales</taxon>
        <taxon>environmental samples</taxon>
    </lineage>
</organism>
<evidence type="ECO:0000313" key="2">
    <source>
        <dbReference type="EMBL" id="CAA9550125.1"/>
    </source>
</evidence>
<dbReference type="EMBL" id="CADCWG010000107">
    <property type="protein sequence ID" value="CAA9550125.1"/>
    <property type="molecule type" value="Genomic_DNA"/>
</dbReference>
<name>A0A6J4UK58_9BACT</name>
<feature type="compositionally biased region" description="Basic residues" evidence="1">
    <location>
        <begin position="95"/>
        <end position="112"/>
    </location>
</feature>
<feature type="compositionally biased region" description="Basic residues" evidence="1">
    <location>
        <begin position="136"/>
        <end position="145"/>
    </location>
</feature>
<sequence>EGGPRHERRGQRGALAHGIAGGGRTTLAPGSVRRGRLGGHARRVPPRPGLPEGPRAARTRRCAARPADRPAPAPGPPGRADSRRHRRGGGPGRQPRPRMRGGRGGGIRRQRRSPPPALAQELRGYPYPVARGIPRGPRRRRGAPV</sequence>
<feature type="compositionally biased region" description="Basic residues" evidence="1">
    <location>
        <begin position="1"/>
        <end position="11"/>
    </location>
</feature>
<accession>A0A6J4UK58</accession>